<sequence length="144" mass="15392">MSAPHATLGAKFENWLAAGLDERKCPVRNLLDQIGDRWSMLLIAALAGGPRRFSALARAVPDISKRMLTQTLRRLETDGLVHRDVQPTAPPSVTYSLTPLGESFAAPLLGLVEWAEANFAAVLAARARNAADGDATLPLQHAAA</sequence>
<evidence type="ECO:0000256" key="3">
    <source>
        <dbReference type="ARBA" id="ARBA00023163"/>
    </source>
</evidence>
<dbReference type="AlphaFoldDB" id="A0A2W5ACF8"/>
<feature type="domain" description="HTH hxlR-type" evidence="4">
    <location>
        <begin position="25"/>
        <end position="123"/>
    </location>
</feature>
<evidence type="ECO:0000313" key="5">
    <source>
        <dbReference type="EMBL" id="PZO90952.1"/>
    </source>
</evidence>
<dbReference type="PANTHER" id="PTHR33204:SF18">
    <property type="entry name" value="TRANSCRIPTIONAL REGULATORY PROTEIN"/>
    <property type="match status" value="1"/>
</dbReference>
<dbReference type="Proteomes" id="UP000249066">
    <property type="component" value="Unassembled WGS sequence"/>
</dbReference>
<dbReference type="InterPro" id="IPR002577">
    <property type="entry name" value="HTH_HxlR"/>
</dbReference>
<dbReference type="Pfam" id="PF01638">
    <property type="entry name" value="HxlR"/>
    <property type="match status" value="1"/>
</dbReference>
<organism evidence="5 6">
    <name type="scientific">Sphingomonas sanxanigenens</name>
    <dbReference type="NCBI Taxonomy" id="397260"/>
    <lineage>
        <taxon>Bacteria</taxon>
        <taxon>Pseudomonadati</taxon>
        <taxon>Pseudomonadota</taxon>
        <taxon>Alphaproteobacteria</taxon>
        <taxon>Sphingomonadales</taxon>
        <taxon>Sphingomonadaceae</taxon>
        <taxon>Sphingomonas</taxon>
    </lineage>
</organism>
<name>A0A2W5ACF8_9SPHN</name>
<evidence type="ECO:0000256" key="1">
    <source>
        <dbReference type="ARBA" id="ARBA00023015"/>
    </source>
</evidence>
<proteinExistence type="predicted"/>
<dbReference type="EMBL" id="QFNN01000017">
    <property type="protein sequence ID" value="PZO90952.1"/>
    <property type="molecule type" value="Genomic_DNA"/>
</dbReference>
<dbReference type="GO" id="GO:0003677">
    <property type="term" value="F:DNA binding"/>
    <property type="evidence" value="ECO:0007669"/>
    <property type="project" value="UniProtKB-KW"/>
</dbReference>
<keyword evidence="3" id="KW-0804">Transcription</keyword>
<keyword evidence="1" id="KW-0805">Transcription regulation</keyword>
<evidence type="ECO:0000259" key="4">
    <source>
        <dbReference type="PROSITE" id="PS51118"/>
    </source>
</evidence>
<evidence type="ECO:0000256" key="2">
    <source>
        <dbReference type="ARBA" id="ARBA00023125"/>
    </source>
</evidence>
<gene>
    <name evidence="5" type="ORF">DI623_04870</name>
</gene>
<dbReference type="PANTHER" id="PTHR33204">
    <property type="entry name" value="TRANSCRIPTIONAL REGULATOR, MARR FAMILY"/>
    <property type="match status" value="1"/>
</dbReference>
<dbReference type="PROSITE" id="PS51118">
    <property type="entry name" value="HTH_HXLR"/>
    <property type="match status" value="1"/>
</dbReference>
<comment type="caution">
    <text evidence="5">The sequence shown here is derived from an EMBL/GenBank/DDBJ whole genome shotgun (WGS) entry which is preliminary data.</text>
</comment>
<dbReference type="SUPFAM" id="SSF46785">
    <property type="entry name" value="Winged helix' DNA-binding domain"/>
    <property type="match status" value="1"/>
</dbReference>
<protein>
    <submittedName>
        <fullName evidence="5">Transcriptional regulator</fullName>
    </submittedName>
</protein>
<evidence type="ECO:0000313" key="6">
    <source>
        <dbReference type="Proteomes" id="UP000249066"/>
    </source>
</evidence>
<dbReference type="Gene3D" id="1.10.10.10">
    <property type="entry name" value="Winged helix-like DNA-binding domain superfamily/Winged helix DNA-binding domain"/>
    <property type="match status" value="1"/>
</dbReference>
<keyword evidence="2" id="KW-0238">DNA-binding</keyword>
<dbReference type="InterPro" id="IPR036388">
    <property type="entry name" value="WH-like_DNA-bd_sf"/>
</dbReference>
<reference evidence="5 6" key="1">
    <citation type="submission" date="2017-08" db="EMBL/GenBank/DDBJ databases">
        <title>Infants hospitalized years apart are colonized by the same room-sourced microbial strains.</title>
        <authorList>
            <person name="Brooks B."/>
            <person name="Olm M.R."/>
            <person name="Firek B.A."/>
            <person name="Baker R."/>
            <person name="Thomas B.C."/>
            <person name="Morowitz M.J."/>
            <person name="Banfield J.F."/>
        </authorList>
    </citation>
    <scope>NUCLEOTIDE SEQUENCE [LARGE SCALE GENOMIC DNA]</scope>
    <source>
        <strain evidence="5">S2_018_000_R2_101</strain>
    </source>
</reference>
<accession>A0A2W5ACF8</accession>
<dbReference type="InterPro" id="IPR036390">
    <property type="entry name" value="WH_DNA-bd_sf"/>
</dbReference>